<reference evidence="7 8" key="1">
    <citation type="submission" date="2018-10" db="EMBL/GenBank/DDBJ databases">
        <title>Genomic Encyclopedia of Archaeal and Bacterial Type Strains, Phase II (KMG-II): from individual species to whole genera.</title>
        <authorList>
            <person name="Goeker M."/>
        </authorList>
    </citation>
    <scope>NUCLEOTIDE SEQUENCE [LARGE SCALE GENOMIC DNA]</scope>
    <source>
        <strain evidence="7 8">DSM 14954</strain>
    </source>
</reference>
<evidence type="ECO:0000256" key="3">
    <source>
        <dbReference type="ARBA" id="ARBA00022692"/>
    </source>
</evidence>
<dbReference type="GO" id="GO:0005886">
    <property type="term" value="C:plasma membrane"/>
    <property type="evidence" value="ECO:0007669"/>
    <property type="project" value="UniProtKB-SubCell"/>
</dbReference>
<gene>
    <name evidence="7" type="ORF">C8N24_4729</name>
</gene>
<evidence type="ECO:0000313" key="8">
    <source>
        <dbReference type="Proteomes" id="UP000278962"/>
    </source>
</evidence>
<dbReference type="Pfam" id="PF03706">
    <property type="entry name" value="LPG_synthase_TM"/>
    <property type="match status" value="1"/>
</dbReference>
<proteinExistence type="predicted"/>
<feature type="transmembrane region" description="Helical" evidence="6">
    <location>
        <begin position="12"/>
        <end position="36"/>
    </location>
</feature>
<dbReference type="EMBL" id="RBIL01000002">
    <property type="protein sequence ID" value="RKQ86714.1"/>
    <property type="molecule type" value="Genomic_DNA"/>
</dbReference>
<dbReference type="Proteomes" id="UP000278962">
    <property type="component" value="Unassembled WGS sequence"/>
</dbReference>
<comment type="subcellular location">
    <subcellularLocation>
        <location evidence="1">Cell membrane</location>
        <topology evidence="1">Multi-pass membrane protein</topology>
    </subcellularLocation>
</comment>
<name>A0A660L0G2_9ACTN</name>
<sequence length="314" mass="31695">MPDVVSALERAVAGLVEAVAGVSAGWLVLGVLLHLANQVARGTGWFAIVNGAAERPPRMRDVVTAWVAGAGAGGIVSARGGDAVRVLLLARRMDGRGNRAFLTGTLVAETAGETALGLALLALALAIGVGPDAAPSATLGLYAAAAVLALVGAALLARRSAKVCRFFARAKAGCEPLKHPRTYARHVLPWQLLSRVCRLAALGCFLAAFHLPATFAAVLLVTFAQCGGRLVPFSPASVGTGVAILAATFGPVTGTYVPPAELAAFFVGTSTVLTVVGTALALVLCAAQASANAGPRLAGVGRLMRIRAAISAKP</sequence>
<keyword evidence="2" id="KW-1003">Cell membrane</keyword>
<feature type="transmembrane region" description="Helical" evidence="6">
    <location>
        <begin position="139"/>
        <end position="157"/>
    </location>
</feature>
<feature type="transmembrane region" description="Helical" evidence="6">
    <location>
        <begin position="101"/>
        <end position="127"/>
    </location>
</feature>
<evidence type="ECO:0000256" key="5">
    <source>
        <dbReference type="ARBA" id="ARBA00023136"/>
    </source>
</evidence>
<protein>
    <submittedName>
        <fullName evidence="7">Lysylphosphatidylglycerol synthase-like protein</fullName>
    </submittedName>
</protein>
<feature type="transmembrane region" description="Helical" evidence="6">
    <location>
        <begin position="230"/>
        <end position="250"/>
    </location>
</feature>
<organism evidence="7 8">
    <name type="scientific">Solirubrobacter pauli</name>
    <dbReference type="NCBI Taxonomy" id="166793"/>
    <lineage>
        <taxon>Bacteria</taxon>
        <taxon>Bacillati</taxon>
        <taxon>Actinomycetota</taxon>
        <taxon>Thermoleophilia</taxon>
        <taxon>Solirubrobacterales</taxon>
        <taxon>Solirubrobacteraceae</taxon>
        <taxon>Solirubrobacter</taxon>
    </lineage>
</organism>
<keyword evidence="5 6" id="KW-0472">Membrane</keyword>
<dbReference type="RefSeq" id="WP_170179350.1">
    <property type="nucleotide sequence ID" value="NZ_RBIL01000002.1"/>
</dbReference>
<comment type="caution">
    <text evidence="7">The sequence shown here is derived from an EMBL/GenBank/DDBJ whole genome shotgun (WGS) entry which is preliminary data.</text>
</comment>
<evidence type="ECO:0000256" key="4">
    <source>
        <dbReference type="ARBA" id="ARBA00022989"/>
    </source>
</evidence>
<evidence type="ECO:0000313" key="7">
    <source>
        <dbReference type="EMBL" id="RKQ86714.1"/>
    </source>
</evidence>
<evidence type="ECO:0000256" key="1">
    <source>
        <dbReference type="ARBA" id="ARBA00004651"/>
    </source>
</evidence>
<keyword evidence="8" id="KW-1185">Reference proteome</keyword>
<accession>A0A660L0G2</accession>
<dbReference type="InterPro" id="IPR022791">
    <property type="entry name" value="L-PG_synthase/AglD"/>
</dbReference>
<dbReference type="AlphaFoldDB" id="A0A660L0G2"/>
<evidence type="ECO:0000256" key="2">
    <source>
        <dbReference type="ARBA" id="ARBA00022475"/>
    </source>
</evidence>
<keyword evidence="3 6" id="KW-0812">Transmembrane</keyword>
<keyword evidence="4 6" id="KW-1133">Transmembrane helix</keyword>
<feature type="transmembrane region" description="Helical" evidence="6">
    <location>
        <begin position="199"/>
        <end position="224"/>
    </location>
</feature>
<evidence type="ECO:0000256" key="6">
    <source>
        <dbReference type="SAM" id="Phobius"/>
    </source>
</evidence>
<feature type="transmembrane region" description="Helical" evidence="6">
    <location>
        <begin position="262"/>
        <end position="284"/>
    </location>
</feature>